<dbReference type="InterPro" id="IPR022791">
    <property type="entry name" value="L-PG_synthase/AglD"/>
</dbReference>
<keyword evidence="5 6" id="KW-0472">Membrane</keyword>
<dbReference type="PANTHER" id="PTHR40277">
    <property type="entry name" value="BLL5419 PROTEIN"/>
    <property type="match status" value="1"/>
</dbReference>
<sequence length="299" mass="34042">MNPKTKKTLLLILKIGISLSLFYLVYKKIDVDSVINIVLGTNLGYLSLAILFFVISQIISSYRLNYLFHSHSFKLSQISNLKLYLLGMFYNFFVPGGVGGDAFKVYLLNKNFNWKSKQVLKLVFIDRLIGLTAIACIIYLIIAFYPAILGSLINNFENYNNWFIILFPIVLVVGQILTKKIFQVAIKQFYATLAYSIVIQLMQIVSVIFITLALGISTELYYLYIFVFLLSSVFSVISFAGIGIREFLFFEMSVHFSLDENTAVTIGTLFTLITALISIFGIYYHFKKPTLKLQQIQGS</sequence>
<feature type="transmembrane region" description="Helical" evidence="6">
    <location>
        <begin position="159"/>
        <end position="177"/>
    </location>
</feature>
<protein>
    <recommendedName>
        <fullName evidence="9">Flippase-like domain-containing protein</fullName>
    </recommendedName>
</protein>
<dbReference type="NCBIfam" id="TIGR00374">
    <property type="entry name" value="flippase-like domain"/>
    <property type="match status" value="1"/>
</dbReference>
<evidence type="ECO:0000256" key="5">
    <source>
        <dbReference type="ARBA" id="ARBA00023136"/>
    </source>
</evidence>
<evidence type="ECO:0000256" key="3">
    <source>
        <dbReference type="ARBA" id="ARBA00022692"/>
    </source>
</evidence>
<evidence type="ECO:0000256" key="6">
    <source>
        <dbReference type="SAM" id="Phobius"/>
    </source>
</evidence>
<dbReference type="PANTHER" id="PTHR40277:SF1">
    <property type="entry name" value="BLL5419 PROTEIN"/>
    <property type="match status" value="1"/>
</dbReference>
<reference evidence="7" key="1">
    <citation type="submission" date="2022-07" db="EMBL/GenBank/DDBJ databases">
        <title>Taxonomy of Novel Oxalotrophic and Methylotrophic Bacteria.</title>
        <authorList>
            <person name="Sahin N."/>
            <person name="Tani A."/>
        </authorList>
    </citation>
    <scope>NUCLEOTIDE SEQUENCE</scope>
    <source>
        <strain evidence="7">Y10</strain>
    </source>
</reference>
<feature type="transmembrane region" description="Helical" evidence="6">
    <location>
        <begin position="38"/>
        <end position="62"/>
    </location>
</feature>
<feature type="transmembrane region" description="Helical" evidence="6">
    <location>
        <begin position="83"/>
        <end position="108"/>
    </location>
</feature>
<keyword evidence="4 6" id="KW-1133">Transmembrane helix</keyword>
<name>A0ABQ5MKY5_9FLAO</name>
<evidence type="ECO:0000256" key="4">
    <source>
        <dbReference type="ARBA" id="ARBA00022989"/>
    </source>
</evidence>
<accession>A0ABQ5MKY5</accession>
<evidence type="ECO:0000256" key="1">
    <source>
        <dbReference type="ARBA" id="ARBA00004651"/>
    </source>
</evidence>
<feature type="transmembrane region" description="Helical" evidence="6">
    <location>
        <begin position="9"/>
        <end position="26"/>
    </location>
</feature>
<feature type="transmembrane region" description="Helical" evidence="6">
    <location>
        <begin position="189"/>
        <end position="214"/>
    </location>
</feature>
<feature type="transmembrane region" description="Helical" evidence="6">
    <location>
        <begin position="128"/>
        <end position="147"/>
    </location>
</feature>
<evidence type="ECO:0008006" key="9">
    <source>
        <dbReference type="Google" id="ProtNLM"/>
    </source>
</evidence>
<comment type="caution">
    <text evidence="7">The sequence shown here is derived from an EMBL/GenBank/DDBJ whole genome shotgun (WGS) entry which is preliminary data.</text>
</comment>
<keyword evidence="3 6" id="KW-0812">Transmembrane</keyword>
<feature type="transmembrane region" description="Helical" evidence="6">
    <location>
        <begin position="221"/>
        <end position="244"/>
    </location>
</feature>
<proteinExistence type="predicted"/>
<dbReference type="Pfam" id="PF03706">
    <property type="entry name" value="LPG_synthase_TM"/>
    <property type="match status" value="1"/>
</dbReference>
<keyword evidence="2" id="KW-1003">Cell membrane</keyword>
<comment type="subcellular location">
    <subcellularLocation>
        <location evidence="1">Cell membrane</location>
        <topology evidence="1">Multi-pass membrane protein</topology>
    </subcellularLocation>
</comment>
<dbReference type="Proteomes" id="UP001143543">
    <property type="component" value="Unassembled WGS sequence"/>
</dbReference>
<evidence type="ECO:0000313" key="8">
    <source>
        <dbReference type="Proteomes" id="UP001143543"/>
    </source>
</evidence>
<organism evidence="7 8">
    <name type="scientific">Neptunitalea lumnitzerae</name>
    <dbReference type="NCBI Taxonomy" id="2965509"/>
    <lineage>
        <taxon>Bacteria</taxon>
        <taxon>Pseudomonadati</taxon>
        <taxon>Bacteroidota</taxon>
        <taxon>Flavobacteriia</taxon>
        <taxon>Flavobacteriales</taxon>
        <taxon>Flavobacteriaceae</taxon>
        <taxon>Neptunitalea</taxon>
    </lineage>
</organism>
<dbReference type="EMBL" id="BRVO01000002">
    <property type="protein sequence ID" value="GLB50070.1"/>
    <property type="molecule type" value="Genomic_DNA"/>
</dbReference>
<feature type="transmembrane region" description="Helical" evidence="6">
    <location>
        <begin position="264"/>
        <end position="286"/>
    </location>
</feature>
<evidence type="ECO:0000256" key="2">
    <source>
        <dbReference type="ARBA" id="ARBA00022475"/>
    </source>
</evidence>
<dbReference type="RefSeq" id="WP_281765685.1">
    <property type="nucleotide sequence ID" value="NZ_BRVO01000002.1"/>
</dbReference>
<gene>
    <name evidence="7" type="ORF">Y10_24380</name>
</gene>
<keyword evidence="8" id="KW-1185">Reference proteome</keyword>
<evidence type="ECO:0000313" key="7">
    <source>
        <dbReference type="EMBL" id="GLB50070.1"/>
    </source>
</evidence>